<evidence type="ECO:0000256" key="1">
    <source>
        <dbReference type="SAM" id="MobiDB-lite"/>
    </source>
</evidence>
<feature type="region of interest" description="Disordered" evidence="1">
    <location>
        <begin position="423"/>
        <end position="442"/>
    </location>
</feature>
<dbReference type="Proteomes" id="UP000235220">
    <property type="component" value="Chromosome 9"/>
</dbReference>
<dbReference type="AlphaFoldDB" id="A0A6P9F161"/>
<accession>A0A6P9F161</accession>
<dbReference type="InterPro" id="IPR040256">
    <property type="entry name" value="At4g02000-like"/>
</dbReference>
<keyword evidence="3" id="KW-1185">Reference proteome</keyword>
<dbReference type="PANTHER" id="PTHR31286:SF99">
    <property type="entry name" value="DUF4283 DOMAIN-CONTAINING PROTEIN"/>
    <property type="match status" value="1"/>
</dbReference>
<gene>
    <name evidence="4" type="primary">LOC118349399</name>
</gene>
<dbReference type="KEGG" id="jre:118349399"/>
<evidence type="ECO:0000313" key="3">
    <source>
        <dbReference type="Proteomes" id="UP000235220"/>
    </source>
</evidence>
<dbReference type="InterPro" id="IPR025558">
    <property type="entry name" value="DUF4283"/>
</dbReference>
<reference evidence="4" key="1">
    <citation type="submission" date="2025-08" db="UniProtKB">
        <authorList>
            <consortium name="RefSeq"/>
        </authorList>
    </citation>
    <scope>IDENTIFICATION</scope>
    <source>
        <tissue evidence="4">Leaves</tissue>
    </source>
</reference>
<dbReference type="OrthoDB" id="1302764at2759"/>
<dbReference type="InParanoid" id="A0A6P9F161"/>
<sequence length="442" mass="49107">MAAVEGGTGRPSFADLVSAVPQPIPEMVLAPRIPKVLDGEVYFQFTKEEIARSAEPFRYSVVLKFLKNRPSLDAVRAFIHNRWGLIANPVVSAMRRPRNVFVRMANEVDFTKALSREVCEINGIFYRAFRWSPEFNEDAEPSRVPVWISLPGLPPNFYQESFLKILMAPIGTFIRRDNPTRCATRTDGARLCVEVDAAKPPLSHFWIGVPGLSSSRKQEILYETLPAYCSSCKMQGHDVRNCNPSKAGKKGGRKESTKGLLDDHEVAQNNDQVETPLLVLVDKETEDVAVEKETEAAVAVHVQLDAEKEELSVQVADQMVQLGSEDEEKPEQIGEEIPPVINNVVQLTSYVETEDETDLMLHVGVADGAGMVTDAGYVVSNMDVNQSLRADNTGPTMEQTQPVVDEEIAEDVDEEVDEEIMLEENCSSEPEPEQHPERGGNI</sequence>
<dbReference type="RefSeq" id="XP_035549693.1">
    <property type="nucleotide sequence ID" value="XM_035693800.1"/>
</dbReference>
<protein>
    <submittedName>
        <fullName evidence="4">Uncharacterized protein LOC118349399</fullName>
    </submittedName>
</protein>
<evidence type="ECO:0000259" key="2">
    <source>
        <dbReference type="Pfam" id="PF14111"/>
    </source>
</evidence>
<organism evidence="3 4">
    <name type="scientific">Juglans regia</name>
    <name type="common">English walnut</name>
    <dbReference type="NCBI Taxonomy" id="51240"/>
    <lineage>
        <taxon>Eukaryota</taxon>
        <taxon>Viridiplantae</taxon>
        <taxon>Streptophyta</taxon>
        <taxon>Embryophyta</taxon>
        <taxon>Tracheophyta</taxon>
        <taxon>Spermatophyta</taxon>
        <taxon>Magnoliopsida</taxon>
        <taxon>eudicotyledons</taxon>
        <taxon>Gunneridae</taxon>
        <taxon>Pentapetalae</taxon>
        <taxon>rosids</taxon>
        <taxon>fabids</taxon>
        <taxon>Fagales</taxon>
        <taxon>Juglandaceae</taxon>
        <taxon>Juglans</taxon>
    </lineage>
</organism>
<feature type="compositionally biased region" description="Basic and acidic residues" evidence="1">
    <location>
        <begin position="432"/>
        <end position="442"/>
    </location>
</feature>
<dbReference type="PANTHER" id="PTHR31286">
    <property type="entry name" value="GLYCINE-RICH CELL WALL STRUCTURAL PROTEIN 1.8-LIKE"/>
    <property type="match status" value="1"/>
</dbReference>
<proteinExistence type="predicted"/>
<name>A0A6P9F161_JUGRE</name>
<dbReference type="Pfam" id="PF14111">
    <property type="entry name" value="DUF4283"/>
    <property type="match status" value="1"/>
</dbReference>
<feature type="domain" description="DUF4283" evidence="2">
    <location>
        <begin position="55"/>
        <end position="136"/>
    </location>
</feature>
<dbReference type="GeneID" id="118349399"/>
<evidence type="ECO:0000313" key="4">
    <source>
        <dbReference type="RefSeq" id="XP_035549693.1"/>
    </source>
</evidence>